<dbReference type="InterPro" id="IPR025904">
    <property type="entry name" value="Tubulin-like"/>
</dbReference>
<reference evidence="7" key="1">
    <citation type="submission" date="2021-05" db="EMBL/GenBank/DDBJ databases">
        <title>Complete genome sequence of the cellulolytic planctomycete Telmatocola sphagniphila SP2T and characterization of the first cellulase from planctomycetes.</title>
        <authorList>
            <person name="Rakitin A.L."/>
            <person name="Beletsky A.V."/>
            <person name="Naumoff D.G."/>
            <person name="Kulichevskaya I.S."/>
            <person name="Mardanov A.V."/>
            <person name="Ravin N.V."/>
            <person name="Dedysh S.N."/>
        </authorList>
    </citation>
    <scope>NUCLEOTIDE SEQUENCE</scope>
    <source>
        <strain evidence="7">SP2T</strain>
    </source>
</reference>
<dbReference type="InterPro" id="IPR000719">
    <property type="entry name" value="Prot_kinase_dom"/>
</dbReference>
<dbReference type="InterPro" id="IPR008271">
    <property type="entry name" value="Ser/Thr_kinase_AS"/>
</dbReference>
<dbReference type="PANTHER" id="PTHR24348">
    <property type="entry name" value="SERINE/THREONINE-PROTEIN KINASE UNC-51-RELATED"/>
    <property type="match status" value="1"/>
</dbReference>
<dbReference type="SMART" id="SM00220">
    <property type="entry name" value="S_TKc"/>
    <property type="match status" value="1"/>
</dbReference>
<evidence type="ECO:0000256" key="1">
    <source>
        <dbReference type="ARBA" id="ARBA00022679"/>
    </source>
</evidence>
<keyword evidence="3 7" id="KW-0418">Kinase</keyword>
<proteinExistence type="predicted"/>
<gene>
    <name evidence="7" type="ORF">KIH39_02575</name>
</gene>
<dbReference type="Gene3D" id="3.40.50.1440">
    <property type="entry name" value="Tubulin/FtsZ, GTPase domain"/>
    <property type="match status" value="1"/>
</dbReference>
<dbReference type="SUPFAM" id="SSF52490">
    <property type="entry name" value="Tubulin nucleotide-binding domain-like"/>
    <property type="match status" value="1"/>
</dbReference>
<evidence type="ECO:0000259" key="6">
    <source>
        <dbReference type="PROSITE" id="PS50011"/>
    </source>
</evidence>
<dbReference type="GO" id="GO:0016020">
    <property type="term" value="C:membrane"/>
    <property type="evidence" value="ECO:0007669"/>
    <property type="project" value="TreeGrafter"/>
</dbReference>
<feature type="domain" description="Protein kinase" evidence="6">
    <location>
        <begin position="16"/>
        <end position="271"/>
    </location>
</feature>
<dbReference type="InterPro" id="IPR036525">
    <property type="entry name" value="Tubulin/FtsZ_GTPase_sf"/>
</dbReference>
<evidence type="ECO:0000313" key="7">
    <source>
        <dbReference type="EMBL" id="QVL32824.1"/>
    </source>
</evidence>
<dbReference type="PANTHER" id="PTHR24348:SF22">
    <property type="entry name" value="NON-SPECIFIC SERINE_THREONINE PROTEIN KINASE"/>
    <property type="match status" value="1"/>
</dbReference>
<organism evidence="7 8">
    <name type="scientific">Telmatocola sphagniphila</name>
    <dbReference type="NCBI Taxonomy" id="1123043"/>
    <lineage>
        <taxon>Bacteria</taxon>
        <taxon>Pseudomonadati</taxon>
        <taxon>Planctomycetota</taxon>
        <taxon>Planctomycetia</taxon>
        <taxon>Gemmatales</taxon>
        <taxon>Gemmataceae</taxon>
    </lineage>
</organism>
<keyword evidence="4" id="KW-0067">ATP-binding</keyword>
<dbReference type="EMBL" id="CP074694">
    <property type="protein sequence ID" value="QVL32824.1"/>
    <property type="molecule type" value="Genomic_DNA"/>
</dbReference>
<evidence type="ECO:0000256" key="5">
    <source>
        <dbReference type="SAM" id="MobiDB-lite"/>
    </source>
</evidence>
<keyword evidence="2" id="KW-0547">Nucleotide-binding</keyword>
<dbReference type="Gene3D" id="1.10.510.10">
    <property type="entry name" value="Transferase(Phosphotransferase) domain 1"/>
    <property type="match status" value="1"/>
</dbReference>
<dbReference type="GO" id="GO:0005829">
    <property type="term" value="C:cytosol"/>
    <property type="evidence" value="ECO:0007669"/>
    <property type="project" value="TreeGrafter"/>
</dbReference>
<dbReference type="Pfam" id="PF13809">
    <property type="entry name" value="Tubulin_2"/>
    <property type="match status" value="1"/>
</dbReference>
<feature type="region of interest" description="Disordered" evidence="5">
    <location>
        <begin position="281"/>
        <end position="358"/>
    </location>
</feature>
<dbReference type="InterPro" id="IPR011009">
    <property type="entry name" value="Kinase-like_dom_sf"/>
</dbReference>
<dbReference type="PROSITE" id="PS50011">
    <property type="entry name" value="PROTEIN_KINASE_DOM"/>
    <property type="match status" value="1"/>
</dbReference>
<dbReference type="KEGG" id="tsph:KIH39_02575"/>
<dbReference type="RefSeq" id="WP_213497714.1">
    <property type="nucleotide sequence ID" value="NZ_CP074694.1"/>
</dbReference>
<dbReference type="GO" id="GO:0000407">
    <property type="term" value="C:phagophore assembly site"/>
    <property type="evidence" value="ECO:0007669"/>
    <property type="project" value="TreeGrafter"/>
</dbReference>
<accession>A0A8E6ETT2</accession>
<dbReference type="InterPro" id="IPR045269">
    <property type="entry name" value="Atg1-like"/>
</dbReference>
<dbReference type="GO" id="GO:0004674">
    <property type="term" value="F:protein serine/threonine kinase activity"/>
    <property type="evidence" value="ECO:0007669"/>
    <property type="project" value="InterPro"/>
</dbReference>
<evidence type="ECO:0000313" key="8">
    <source>
        <dbReference type="Proteomes" id="UP000676194"/>
    </source>
</evidence>
<dbReference type="PROSITE" id="PS00108">
    <property type="entry name" value="PROTEIN_KINASE_ST"/>
    <property type="match status" value="1"/>
</dbReference>
<sequence>MAASPSINAGEPIPGYRLIERIGRGGYGEVWKCEAPGGILKAIKFVYGDIENACSEDKSAEQELKALNRVKTIRHPFVLSLERFDIVEGQLLIVMELADRNLWDRYQECRKQELRGIPRDELIAYMEETAEALDLMNEQYQLQHLDIKPQNLFLVYNHIKVADFGLAKDLQGIRATMTGGVTPLYAAPETFEGWVSRFCDQYSMAIVYQELLTGERPFSGTNVRNLMMQHLSAVPNVSSLSEEERPIILRALSKTPDDRYPTCRDLVRALKSAKRNSLPEVAPKISLVPSGDTPTRDSSKPGELEPPPSTASALTLQPIRSQTLRLVPKLKTPVQRKPEDSQSLSPPSPSLPPSSQNLGQLRALSEKRDKGILFPMLIIGIGGYGAASIRQIKKQLGEKFPDEKLPNVQYLLLDTDSQEIDASSSYRSDTQLSKEETLHLSLHRPAHYLKQTLLPPVEQWHDPELLYKIPRDGGTMGVRALGRLSLLDHQAAVKLKFGRMLKKVMRDTEGGDISGAKGLGLRSTFPRVYIVGSLMGGTGSGIALDLAYMLKQELRKVGYDPNRVSAHFFLPRSLWSNENSLQLEKPLIALREIDTFMSGKETFRAVYSLKEEPFTDSERPFDSITLHPVEKTGVKSATTRHLEVLSETLIQEGFTNLGKSRFEGELRKRDVPNPYRNVASVRLTWPRQRLLQDSLGRLTLQLQNRWIETESSSDSTEVIQFTKEFLQKKRLDNDSLRKQLDEKLTVRLGYSIFDKLIETEKAIGEGRGQISQIECCNLIEPLVQIVGSPGSGDDHPSKRAFAECFKELAKETEKRLSEMVVQLVEMPSKRFGFSLKFLKRIDQELTETIEQIKQLLHKNASELESRYDRMLNFIGNLDNIGPKLSVRRSDPRSELRELISTYVNTRLESQREYALQCVLQSWKGILPEFTRDINFCKEQSREMLEEIRKASKPPETRQFLELHILPGKSKEIEEASDSVIQSISENDWDALDERLQVRIRRECSALVKVCLQKMQYKDRFLKLIREELLALAETRLPVSSSVEMFLSEGRDPQLLHREIQRAFDELSQTMLTGRLPEGTTMHFLGLPNSPSKANFQALLADVISEVHWTDYPSEHDIVLSCEQKFAAGRLYFGYWENNPSRILPQDKFLFSRTDFAWFKGFDDPRNGEGSSPELFAESLS</sequence>
<evidence type="ECO:0000256" key="2">
    <source>
        <dbReference type="ARBA" id="ARBA00022741"/>
    </source>
</evidence>
<feature type="compositionally biased region" description="Polar residues" evidence="5">
    <location>
        <begin position="310"/>
        <end position="324"/>
    </location>
</feature>
<keyword evidence="8" id="KW-1185">Reference proteome</keyword>
<dbReference type="GO" id="GO:0005776">
    <property type="term" value="C:autophagosome"/>
    <property type="evidence" value="ECO:0007669"/>
    <property type="project" value="TreeGrafter"/>
</dbReference>
<name>A0A8E6ETT2_9BACT</name>
<dbReference type="Pfam" id="PF00069">
    <property type="entry name" value="Pkinase"/>
    <property type="match status" value="1"/>
</dbReference>
<dbReference type="CDD" id="cd14014">
    <property type="entry name" value="STKc_PknB_like"/>
    <property type="match status" value="1"/>
</dbReference>
<dbReference type="GO" id="GO:0005524">
    <property type="term" value="F:ATP binding"/>
    <property type="evidence" value="ECO:0007669"/>
    <property type="project" value="UniProtKB-KW"/>
</dbReference>
<evidence type="ECO:0000256" key="3">
    <source>
        <dbReference type="ARBA" id="ARBA00022777"/>
    </source>
</evidence>
<feature type="compositionally biased region" description="Basic and acidic residues" evidence="5">
    <location>
        <begin position="294"/>
        <end position="303"/>
    </location>
</feature>
<evidence type="ECO:0000256" key="4">
    <source>
        <dbReference type="ARBA" id="ARBA00022840"/>
    </source>
</evidence>
<dbReference type="Proteomes" id="UP000676194">
    <property type="component" value="Chromosome"/>
</dbReference>
<dbReference type="AlphaFoldDB" id="A0A8E6ETT2"/>
<keyword evidence="1" id="KW-0808">Transferase</keyword>
<protein>
    <submittedName>
        <fullName evidence="7">Protein kinase</fullName>
    </submittedName>
</protein>
<dbReference type="SUPFAM" id="SSF56112">
    <property type="entry name" value="Protein kinase-like (PK-like)"/>
    <property type="match status" value="1"/>
</dbReference>